<sequence length="203" mass="23883">MDIYTIGHSTYNIDYFIELLKRNNINCIIDVRSTPYSKYGPQYNRETLKKTLNGIGIYYIFMGKEFGARRDNKELYAKEGYLDFEKTRFDQDFKDGVVRVKNGIGKGYRIAFMCTEKDPFDCHRCILVAREFKDMGLDVKNILSDGSFITQKDIETRLLQKYFPNRNQMTLFNLKNTSEEKLLKDAYKLRNSEIGYKINGNED</sequence>
<dbReference type="PIRSF" id="PIRSF024492">
    <property type="entry name" value="UCP024492"/>
    <property type="match status" value="1"/>
</dbReference>
<dbReference type="KEGG" id="crw:CROST_032810"/>
<proteinExistence type="predicted"/>
<protein>
    <submittedName>
        <fullName evidence="1">Uncharacterized protein</fullName>
    </submittedName>
</protein>
<evidence type="ECO:0000313" key="2">
    <source>
        <dbReference type="Proteomes" id="UP000190951"/>
    </source>
</evidence>
<evidence type="ECO:0000313" key="1">
    <source>
        <dbReference type="EMBL" id="URZ12558.1"/>
    </source>
</evidence>
<accession>A0A1S8LYL5</accession>
<dbReference type="PANTHER" id="PTHR39337">
    <property type="entry name" value="BLR5642 PROTEIN"/>
    <property type="match status" value="1"/>
</dbReference>
<dbReference type="Proteomes" id="UP000190951">
    <property type="component" value="Chromosome"/>
</dbReference>
<keyword evidence="2" id="KW-1185">Reference proteome</keyword>
<reference evidence="1 2" key="1">
    <citation type="submission" date="2022-04" db="EMBL/GenBank/DDBJ databases">
        <title>Genome sequence of C. roseum typestrain.</title>
        <authorList>
            <person name="Poehlein A."/>
            <person name="Schoch T."/>
            <person name="Duerre P."/>
            <person name="Daniel R."/>
        </authorList>
    </citation>
    <scope>NUCLEOTIDE SEQUENCE [LARGE SCALE GENOMIC DNA]</scope>
    <source>
        <strain evidence="1 2">DSM 7320</strain>
    </source>
</reference>
<dbReference type="STRING" id="84029.CROST_28540"/>
<gene>
    <name evidence="1" type="ORF">CROST_032810</name>
</gene>
<dbReference type="AlphaFoldDB" id="A0A1S8LYL5"/>
<dbReference type="RefSeq" id="WP_077834845.1">
    <property type="nucleotide sequence ID" value="NZ_CP096983.1"/>
</dbReference>
<organism evidence="1 2">
    <name type="scientific">Clostridium felsineum</name>
    <dbReference type="NCBI Taxonomy" id="36839"/>
    <lineage>
        <taxon>Bacteria</taxon>
        <taxon>Bacillati</taxon>
        <taxon>Bacillota</taxon>
        <taxon>Clostridia</taxon>
        <taxon>Eubacteriales</taxon>
        <taxon>Clostridiaceae</taxon>
        <taxon>Clostridium</taxon>
    </lineage>
</organism>
<dbReference type="EMBL" id="CP096983">
    <property type="protein sequence ID" value="URZ12558.1"/>
    <property type="molecule type" value="Genomic_DNA"/>
</dbReference>
<name>A0A1S8LYL5_9CLOT</name>
<dbReference type="PANTHER" id="PTHR39337:SF1">
    <property type="entry name" value="BLR5642 PROTEIN"/>
    <property type="match status" value="1"/>
</dbReference>
<dbReference type="Pfam" id="PF04343">
    <property type="entry name" value="DUF488"/>
    <property type="match status" value="1"/>
</dbReference>
<dbReference type="InterPro" id="IPR007438">
    <property type="entry name" value="DUF488"/>
</dbReference>
<dbReference type="InterPro" id="IPR014519">
    <property type="entry name" value="UCP024492"/>
</dbReference>